<dbReference type="RefSeq" id="WP_209375331.1">
    <property type="nucleotide sequence ID" value="NZ_JAGIZA010000011.1"/>
</dbReference>
<comment type="caution">
    <text evidence="7">The sequence shown here is derived from an EMBL/GenBank/DDBJ whole genome shotgun (WGS) entry which is preliminary data.</text>
</comment>
<evidence type="ECO:0000259" key="6">
    <source>
        <dbReference type="PROSITE" id="PS51296"/>
    </source>
</evidence>
<dbReference type="Pfam" id="PF00355">
    <property type="entry name" value="Rieske"/>
    <property type="match status" value="1"/>
</dbReference>
<dbReference type="InterPro" id="IPR044043">
    <property type="entry name" value="VanA_C_cat"/>
</dbReference>
<proteinExistence type="predicted"/>
<accession>A0A940N0R5</accession>
<dbReference type="InterPro" id="IPR050584">
    <property type="entry name" value="Cholesterol_7-desaturase"/>
</dbReference>
<evidence type="ECO:0000313" key="8">
    <source>
        <dbReference type="Proteomes" id="UP000677537"/>
    </source>
</evidence>
<name>A0A940N0R5_9PROT</name>
<sequence length="363" mass="41363">MSATTLNRPAAARAATPGNNAPVTEAEIREALMLGVRNRWWPVLPSRMIQSGGKPVGLTRLGEKLVLWRDHAGAIHVQADRCPHRAVPLSRGLNEGDRIRCNYHGVEIGPDGTVLSVPGQPGCPLEGKKAVKTYHAQEIAGAVFVWFGDALHEEPEAFTPPPQLAGGEYEAILCYADWEMFWRYLYDNNMDPMHGTFLHANSHTMYQGDTEAHFVTRDTKHGFFFEKEGQRDVNFDWSELVDDNALYVRLEIPYPPSGGPGGNFGIISFGCPIDENWTACFFWRVRKVQGWKRDVWKFLYRTRMEPRHWHVLEQDREMLAGQRPGLEKFEMLYQHDAGLIRLRRHLAQVTRKQLTDLRAAGKF</sequence>
<dbReference type="PROSITE" id="PS51296">
    <property type="entry name" value="RIESKE"/>
    <property type="match status" value="1"/>
</dbReference>
<keyword evidence="5" id="KW-0411">Iron-sulfur</keyword>
<dbReference type="Pfam" id="PF19112">
    <property type="entry name" value="VanA_C"/>
    <property type="match status" value="1"/>
</dbReference>
<reference evidence="7" key="1">
    <citation type="submission" date="2021-03" db="EMBL/GenBank/DDBJ databases">
        <authorList>
            <person name="So Y."/>
        </authorList>
    </citation>
    <scope>NUCLEOTIDE SEQUENCE</scope>
    <source>
        <strain evidence="7">SG15</strain>
    </source>
</reference>
<protein>
    <submittedName>
        <fullName evidence="7">Aromatic ring-hydroxylating dioxygenase subunit alpha</fullName>
    </submittedName>
</protein>
<dbReference type="PANTHER" id="PTHR21266">
    <property type="entry name" value="IRON-SULFUR DOMAIN CONTAINING PROTEIN"/>
    <property type="match status" value="1"/>
</dbReference>
<evidence type="ECO:0000256" key="2">
    <source>
        <dbReference type="ARBA" id="ARBA00022723"/>
    </source>
</evidence>
<dbReference type="EMBL" id="JAGIZA010000011">
    <property type="protein sequence ID" value="MBP0494580.1"/>
    <property type="molecule type" value="Genomic_DNA"/>
</dbReference>
<keyword evidence="1" id="KW-0001">2Fe-2S</keyword>
<dbReference type="InterPro" id="IPR017941">
    <property type="entry name" value="Rieske_2Fe-2S"/>
</dbReference>
<evidence type="ECO:0000256" key="1">
    <source>
        <dbReference type="ARBA" id="ARBA00022714"/>
    </source>
</evidence>
<keyword evidence="3" id="KW-0560">Oxidoreductase</keyword>
<dbReference type="GO" id="GO:0046872">
    <property type="term" value="F:metal ion binding"/>
    <property type="evidence" value="ECO:0007669"/>
    <property type="project" value="UniProtKB-KW"/>
</dbReference>
<evidence type="ECO:0000313" key="7">
    <source>
        <dbReference type="EMBL" id="MBP0494580.1"/>
    </source>
</evidence>
<dbReference type="SUPFAM" id="SSF50022">
    <property type="entry name" value="ISP domain"/>
    <property type="match status" value="1"/>
</dbReference>
<dbReference type="InterPro" id="IPR036922">
    <property type="entry name" value="Rieske_2Fe-2S_sf"/>
</dbReference>
<dbReference type="SUPFAM" id="SSF55961">
    <property type="entry name" value="Bet v1-like"/>
    <property type="match status" value="1"/>
</dbReference>
<dbReference type="AlphaFoldDB" id="A0A940N0R5"/>
<evidence type="ECO:0000256" key="5">
    <source>
        <dbReference type="ARBA" id="ARBA00023014"/>
    </source>
</evidence>
<gene>
    <name evidence="7" type="ORF">J5Y10_17485</name>
</gene>
<dbReference type="Gene3D" id="2.102.10.10">
    <property type="entry name" value="Rieske [2Fe-2S] iron-sulphur domain"/>
    <property type="match status" value="1"/>
</dbReference>
<evidence type="ECO:0000256" key="3">
    <source>
        <dbReference type="ARBA" id="ARBA00023002"/>
    </source>
</evidence>
<dbReference type="Proteomes" id="UP000677537">
    <property type="component" value="Unassembled WGS sequence"/>
</dbReference>
<dbReference type="GO" id="GO:0051537">
    <property type="term" value="F:2 iron, 2 sulfur cluster binding"/>
    <property type="evidence" value="ECO:0007669"/>
    <property type="project" value="UniProtKB-KW"/>
</dbReference>
<dbReference type="Gene3D" id="3.90.380.10">
    <property type="entry name" value="Naphthalene 1,2-dioxygenase Alpha Subunit, Chain A, domain 1"/>
    <property type="match status" value="1"/>
</dbReference>
<dbReference type="PANTHER" id="PTHR21266:SF60">
    <property type="entry name" value="3-KETOSTEROID-9-ALPHA-MONOOXYGENASE, OXYGENASE COMPONENT"/>
    <property type="match status" value="1"/>
</dbReference>
<keyword evidence="8" id="KW-1185">Reference proteome</keyword>
<keyword evidence="4" id="KW-0408">Iron</keyword>
<keyword evidence="7" id="KW-0223">Dioxygenase</keyword>
<dbReference type="GO" id="GO:0051213">
    <property type="term" value="F:dioxygenase activity"/>
    <property type="evidence" value="ECO:0007669"/>
    <property type="project" value="UniProtKB-KW"/>
</dbReference>
<organism evidence="7 8">
    <name type="scientific">Roseomonas indoligenes</name>
    <dbReference type="NCBI Taxonomy" id="2820811"/>
    <lineage>
        <taxon>Bacteria</taxon>
        <taxon>Pseudomonadati</taxon>
        <taxon>Pseudomonadota</taxon>
        <taxon>Alphaproteobacteria</taxon>
        <taxon>Acetobacterales</taxon>
        <taxon>Roseomonadaceae</taxon>
        <taxon>Roseomonas</taxon>
    </lineage>
</organism>
<feature type="domain" description="Rieske" evidence="6">
    <location>
        <begin position="40"/>
        <end position="145"/>
    </location>
</feature>
<keyword evidence="2" id="KW-0479">Metal-binding</keyword>
<evidence type="ECO:0000256" key="4">
    <source>
        <dbReference type="ARBA" id="ARBA00023004"/>
    </source>
</evidence>